<dbReference type="RefSeq" id="WP_197529033.1">
    <property type="nucleotide sequence ID" value="NZ_CP036278.1"/>
</dbReference>
<evidence type="ECO:0000313" key="4">
    <source>
        <dbReference type="Proteomes" id="UP000315750"/>
    </source>
</evidence>
<evidence type="ECO:0000313" key="3">
    <source>
        <dbReference type="EMBL" id="QDU55504.1"/>
    </source>
</evidence>
<evidence type="ECO:0000256" key="1">
    <source>
        <dbReference type="ARBA" id="ARBA00022729"/>
    </source>
</evidence>
<dbReference type="InterPro" id="IPR013425">
    <property type="entry name" value="Autotrns_rpt"/>
</dbReference>
<keyword evidence="1 2" id="KW-0732">Signal</keyword>
<evidence type="ECO:0000256" key="2">
    <source>
        <dbReference type="SAM" id="SignalP"/>
    </source>
</evidence>
<sequence precursor="true">MNTVALSIALMVAGSQTLLAQSGTWTSATGGDYASASNWAGGTIAGGAGNTADMSTLDVVDYASIIVDSPITLGHLSFGDTNITTPGVWDMSTTNNSGIVLDNNGASPTITVGQLGVVEADGADDVILGYDNELDENDVLSVTGSSGFTKLGAGIITFGFDLSGLTGPININEGTVRIADTYGEASSPITMSNNTRLEQTNASGSTAFTDVTVEAGASATIQMLRGSNWLTDVRPAGAGATFNLETERDATTVTAQGDWLGAGGGFAVANLVNQEAADGPSWFRARFNRSGAPSGAMFASTEVNLTAFNLVYQTNSYGNNVELGALNGDAGSSLYGGHNGSGGSAPRYIIGGLNTDSNFAGTIVGNSAQGGISIEKVGTGTHTFSGMFDGDSLIASSTDIGRQGGVIRVTEGTLAFTDAIDSIPGGAGTDKSTVDVLAGAVLDVSGTDSTFSSSPLQQFQGSGTIVGDFNHDEGDIRPADVSTPDNDTTLTNVPIPTIGTITFDGNLAFNGGTVVFDMSETPGTDDLVQVTGSTSVSGGGIVDPNFMGAAPAPGETYTFLTSTGGFSDAVSGWTVNWPGRGAKPSVFIQGNDLKFTTTAVGASADLLWTGATNDAWDIEATVNWENINSSAAETFFQGDNVTFDDTGANVAVVLASAVSPNNMVIDSDTNNYSFSGASITATGTLLKSGASTVTFTEANTFTAAAVEDGVVELADIGGALGTGTLMLGAPGAGATINTTAAALTVNDIVLSGGDNVIRADSGAVFYPAALSGSGNLEFASDSTDLRLDIGGVDSALTGTITIGTDPDETEPAEGMWVRINGADNDFPNADVVLVDNAQVVNRAGSSTVTTIQLGSLTGEAGTLLTPFGGGGATPGTNWEIGNTGASTTFDGVIEDGGNGYPDSEIPAQGYVTKVGSGTLTLTGLNTYTGDTTVSGGTLSVTNAYLADTADVYMETGALFDLSFSGTDVIDSLFLDGVSQLTGIYGSSADMPAGADYYVDYLTGLGLLEVTTYVAPPVLPGDYNYDGIVNLADYTVWRDNLGAAEGTLGVNDTVGGAIGLDQYDLWKGNFGATAAAASLSDQANVPEPASAVVCLLLVTLGVAARRCSIK</sequence>
<dbReference type="NCBIfam" id="TIGR02601">
    <property type="entry name" value="autotrns_rpt"/>
    <property type="match status" value="1"/>
</dbReference>
<reference evidence="3 4" key="1">
    <citation type="submission" date="2019-02" db="EMBL/GenBank/DDBJ databases">
        <title>Deep-cultivation of Planctomycetes and their phenomic and genomic characterization uncovers novel biology.</title>
        <authorList>
            <person name="Wiegand S."/>
            <person name="Jogler M."/>
            <person name="Boedeker C."/>
            <person name="Pinto D."/>
            <person name="Vollmers J."/>
            <person name="Rivas-Marin E."/>
            <person name="Kohn T."/>
            <person name="Peeters S.H."/>
            <person name="Heuer A."/>
            <person name="Rast P."/>
            <person name="Oberbeckmann S."/>
            <person name="Bunk B."/>
            <person name="Jeske O."/>
            <person name="Meyerdierks A."/>
            <person name="Storesund J.E."/>
            <person name="Kallscheuer N."/>
            <person name="Luecker S."/>
            <person name="Lage O.M."/>
            <person name="Pohl T."/>
            <person name="Merkel B.J."/>
            <person name="Hornburger P."/>
            <person name="Mueller R.-W."/>
            <person name="Bruemmer F."/>
            <person name="Labrenz M."/>
            <person name="Spormann A.M."/>
            <person name="Op den Camp H."/>
            <person name="Overmann J."/>
            <person name="Amann R."/>
            <person name="Jetten M.S.M."/>
            <person name="Mascher T."/>
            <person name="Medema M.H."/>
            <person name="Devos D.P."/>
            <person name="Kaster A.-K."/>
            <person name="Ovreas L."/>
            <person name="Rohde M."/>
            <person name="Galperin M.Y."/>
            <person name="Jogler C."/>
        </authorList>
    </citation>
    <scope>NUCLEOTIDE SEQUENCE [LARGE SCALE GENOMIC DNA]</scope>
    <source>
        <strain evidence="3 4">Pan181</strain>
    </source>
</reference>
<proteinExistence type="predicted"/>
<dbReference type="AlphaFoldDB" id="A0A518ALE3"/>
<name>A0A518ALE3_9BACT</name>
<keyword evidence="4" id="KW-1185">Reference proteome</keyword>
<dbReference type="KEGG" id="amuc:Pan181_16940"/>
<feature type="signal peptide" evidence="2">
    <location>
        <begin position="1"/>
        <end position="20"/>
    </location>
</feature>
<dbReference type="EMBL" id="CP036278">
    <property type="protein sequence ID" value="QDU55504.1"/>
    <property type="molecule type" value="Genomic_DNA"/>
</dbReference>
<gene>
    <name evidence="3" type="ORF">Pan181_16940</name>
</gene>
<feature type="chain" id="PRO_5022087243" evidence="2">
    <location>
        <begin position="21"/>
        <end position="1109"/>
    </location>
</feature>
<organism evidence="3 4">
    <name type="scientific">Aeoliella mucimassa</name>
    <dbReference type="NCBI Taxonomy" id="2527972"/>
    <lineage>
        <taxon>Bacteria</taxon>
        <taxon>Pseudomonadati</taxon>
        <taxon>Planctomycetota</taxon>
        <taxon>Planctomycetia</taxon>
        <taxon>Pirellulales</taxon>
        <taxon>Lacipirellulaceae</taxon>
        <taxon>Aeoliella</taxon>
    </lineage>
</organism>
<dbReference type="Proteomes" id="UP000315750">
    <property type="component" value="Chromosome"/>
</dbReference>
<protein>
    <submittedName>
        <fullName evidence="3">Autotransporter-associated beta strand repeat protein</fullName>
    </submittedName>
</protein>
<accession>A0A518ALE3</accession>
<dbReference type="Pfam" id="PF12951">
    <property type="entry name" value="PATR"/>
    <property type="match status" value="3"/>
</dbReference>